<name>A0A3E1Q7W8_9FLAO</name>
<dbReference type="PANTHER" id="PTHR36985:SF1">
    <property type="entry name" value="TRANSLOCATION AND ASSEMBLY MODULE SUBUNIT TAMB"/>
    <property type="match status" value="1"/>
</dbReference>
<dbReference type="EMBL" id="QVID01000002">
    <property type="protein sequence ID" value="RFN58233.1"/>
    <property type="molecule type" value="Genomic_DNA"/>
</dbReference>
<evidence type="ECO:0000259" key="6">
    <source>
        <dbReference type="Pfam" id="PF04357"/>
    </source>
</evidence>
<comment type="subcellular location">
    <subcellularLocation>
        <location evidence="1">Membrane</location>
        <topology evidence="1">Single-pass membrane protein</topology>
    </subcellularLocation>
</comment>
<gene>
    <name evidence="7" type="ORF">DZ858_13465</name>
</gene>
<reference evidence="7 8" key="1">
    <citation type="journal article" date="2007" name="Int. J. Syst. Evol. Microbiol.">
        <title>Marixanthomonas ophiurae gen. nov., sp. nov., a marine bacterium of the family Flavobacteriaceae isolated from a deep-sea brittle star.</title>
        <authorList>
            <person name="Romanenko L.A."/>
            <person name="Uchino M."/>
            <person name="Frolova G.M."/>
            <person name="Mikhailov V.V."/>
        </authorList>
    </citation>
    <scope>NUCLEOTIDE SEQUENCE [LARGE SCALE GENOMIC DNA]</scope>
    <source>
        <strain evidence="7 8">KMM 3046</strain>
    </source>
</reference>
<dbReference type="PANTHER" id="PTHR36985">
    <property type="entry name" value="TRANSLOCATION AND ASSEMBLY MODULE SUBUNIT TAMB"/>
    <property type="match status" value="1"/>
</dbReference>
<dbReference type="Pfam" id="PF04357">
    <property type="entry name" value="TamB"/>
    <property type="match status" value="1"/>
</dbReference>
<comment type="caution">
    <text evidence="7">The sequence shown here is derived from an EMBL/GenBank/DDBJ whole genome shotgun (WGS) entry which is preliminary data.</text>
</comment>
<keyword evidence="4" id="KW-0472">Membrane</keyword>
<feature type="compositionally biased region" description="Polar residues" evidence="5">
    <location>
        <begin position="1456"/>
        <end position="1465"/>
    </location>
</feature>
<proteinExistence type="predicted"/>
<dbReference type="GO" id="GO:0005886">
    <property type="term" value="C:plasma membrane"/>
    <property type="evidence" value="ECO:0007669"/>
    <property type="project" value="InterPro"/>
</dbReference>
<dbReference type="Proteomes" id="UP000261082">
    <property type="component" value="Unassembled WGS sequence"/>
</dbReference>
<evidence type="ECO:0000313" key="8">
    <source>
        <dbReference type="Proteomes" id="UP000261082"/>
    </source>
</evidence>
<keyword evidence="8" id="KW-1185">Reference proteome</keyword>
<evidence type="ECO:0000256" key="5">
    <source>
        <dbReference type="SAM" id="MobiDB-lite"/>
    </source>
</evidence>
<accession>A0A3E1Q7W8</accession>
<evidence type="ECO:0000256" key="1">
    <source>
        <dbReference type="ARBA" id="ARBA00004167"/>
    </source>
</evidence>
<dbReference type="OrthoDB" id="680700at2"/>
<protein>
    <submittedName>
        <fullName evidence="7">Translocation/assembly module TamB</fullName>
    </submittedName>
</protein>
<evidence type="ECO:0000256" key="3">
    <source>
        <dbReference type="ARBA" id="ARBA00022989"/>
    </source>
</evidence>
<evidence type="ECO:0000256" key="4">
    <source>
        <dbReference type="ARBA" id="ARBA00023136"/>
    </source>
</evidence>
<dbReference type="GO" id="GO:0009306">
    <property type="term" value="P:protein secretion"/>
    <property type="evidence" value="ECO:0007669"/>
    <property type="project" value="InterPro"/>
</dbReference>
<feature type="domain" description="Translocation and assembly module TamB C-terminal" evidence="6">
    <location>
        <begin position="995"/>
        <end position="1419"/>
    </location>
</feature>
<keyword evidence="2" id="KW-0812">Transmembrane</keyword>
<feature type="region of interest" description="Disordered" evidence="5">
    <location>
        <begin position="1441"/>
        <end position="1465"/>
    </location>
</feature>
<dbReference type="InterPro" id="IPR007452">
    <property type="entry name" value="TamB_C"/>
</dbReference>
<evidence type="ECO:0000313" key="7">
    <source>
        <dbReference type="EMBL" id="RFN58233.1"/>
    </source>
</evidence>
<sequence length="1465" mass="163053">MVLLLVLLIIILSIPSVQTYIANRVTDNLNETYGTDINIKRLGLNWKGEVDIREVYIADHHKDTLIYAKELQTNIVSFQNLIQGDLGFGNIHLTNSKLYVTTYKDEETDNLSIFAEKFNTGEPPSDNPFTLFSNDVELTNSHIKITNYNLNTPEVFDFTNVNLLADDFKITGPDIDANIKKLSLNAQRGFSVKNLETDFSYTMEKMELKDLTLQTEHSLIKGEILLDYAEKGLADFENDVKIDATFEDSEVSTNDLNVFYDEFGKDQIIILNTDFDGTLNQFNTTNTRIATSSTVIQGDYTFSNLLKGTDAFSIFSRNHIIQTNYYDLRRFMPRVLGDVLPNQLKDIGAVTFKGKTTLTASQLITNSAINTGVGSARTDIELGNITDFDNAYYNGKVELNGLNLGKLAGTTSLGKVTANVNIEGRGFTQETVSTLVEGTISSFNFEGYEYKNIEVTGTLKDPVFNGNLAINDPNLKMNFKGLVDVSEDFNQYDFEANVEFAELNKLNLIKRDSVSVFVGNIVMDMDGTTVNDAVGTISFKETFYQTATDDYFFDDFEITSSFERDERIIAINSPDIITGRIKGKYLIEDIPDLFRNGIGSIYANYIPGEVTINQYIDYEFEVYNKIVDLFVPQLKLGDNTKVKGSVSSDQSKFKLDFRSPELLLYDNYLGKVNIQVDNDNPLYNTYISVDSVYTGFYNVVDVDIINKTINDTLYVRSEFKGGEKKEDLFNLSLYHTINPEGNSVVGVKKSDITFKDNVWYLNEDNNSLNKVVFDDNFKDIRIDSLVLNHNNEIIQLAGQLRDSTYKNLKLRFKDVNIGNITPEVDSLRLKGNVNGKLDFLQRNGAYYPNSSVSIDGVEINEIPFGDLSLDIEGNEDLSKYNINTTLVNNDVKSINAVGSIDVSPNNPTIDLNVALNEFNMQAFSPFGADVITDIRGLITGNAKVTGSYKSPEIDGLFNLENSGLKVPYLNIDFDLENDAKVVMTKNKIALDATTITDTKYNTKGTFIGSASHKGFGDWKLDMDISSNNLLVLDTPPDEDALYYGTAFIDGTASIAGPVDELVIDVVATTEENTSFKIPLSDVASIGDDSFIKFLSPAEKEARVSGETLVTEDPKGLSINFELDINEKAEVEVVVDKTNNSTLKGRGAGILLIELNTLGKFNMWGDFLVIDGDFDFRYGGIIQKNIEVVSGGSINWNGDPERAQLDLTAKYETDANPSILLDNPTVNRKIPVNVLVDLTGELIQPDINFRIDFPRVSSVVKSELDYKLQNEELMEKQALFLIASGNFVNDNYGGANLGTGALVERVSGLVNELFADQDSKFSVGLDYSQGSRLPDQETADRFGITLSTQINERILINGKVGVPVGGVNETAVAGDIEVQWLVNEDGSLRMKFFNRQADLQFIGEDQIFEQGAGISYSVDFDTFRELVNKLFNKNLTLESEEEEKVPAVPGENDVPVNFNTEATKEE</sequence>
<evidence type="ECO:0000256" key="2">
    <source>
        <dbReference type="ARBA" id="ARBA00022692"/>
    </source>
</evidence>
<organism evidence="7 8">
    <name type="scientific">Marixanthomonas ophiurae</name>
    <dbReference type="NCBI Taxonomy" id="387659"/>
    <lineage>
        <taxon>Bacteria</taxon>
        <taxon>Pseudomonadati</taxon>
        <taxon>Bacteroidota</taxon>
        <taxon>Flavobacteriia</taxon>
        <taxon>Flavobacteriales</taxon>
        <taxon>Flavobacteriaceae</taxon>
        <taxon>Marixanthomonas</taxon>
    </lineage>
</organism>
<keyword evidence="3" id="KW-1133">Transmembrane helix</keyword>